<evidence type="ECO:0000259" key="2">
    <source>
        <dbReference type="Pfam" id="PF09917"/>
    </source>
</evidence>
<feature type="chain" id="PRO_5046628195" evidence="1">
    <location>
        <begin position="30"/>
        <end position="132"/>
    </location>
</feature>
<name>A0ABU0MBF5_9HYPH</name>
<accession>A0ABU0MBF5</accession>
<proteinExistence type="predicted"/>
<evidence type="ECO:0000313" key="4">
    <source>
        <dbReference type="Proteomes" id="UP001223743"/>
    </source>
</evidence>
<evidence type="ECO:0000256" key="1">
    <source>
        <dbReference type="SAM" id="SignalP"/>
    </source>
</evidence>
<feature type="domain" description="DUF2147" evidence="2">
    <location>
        <begin position="35"/>
        <end position="130"/>
    </location>
</feature>
<reference evidence="3 4" key="1">
    <citation type="submission" date="2023-07" db="EMBL/GenBank/DDBJ databases">
        <title>Genomic Encyclopedia of Type Strains, Phase IV (KMG-IV): sequencing the most valuable type-strain genomes for metagenomic binning, comparative biology and taxonomic classification.</title>
        <authorList>
            <person name="Goeker M."/>
        </authorList>
    </citation>
    <scope>NUCLEOTIDE SEQUENCE [LARGE SCALE GENOMIC DNA]</scope>
    <source>
        <strain evidence="3 4">B1-1</strain>
    </source>
</reference>
<evidence type="ECO:0000313" key="3">
    <source>
        <dbReference type="EMBL" id="MDQ0518237.1"/>
    </source>
</evidence>
<dbReference type="RefSeq" id="WP_266283684.1">
    <property type="nucleotide sequence ID" value="NZ_JAPKNF010000003.1"/>
</dbReference>
<sequence>MFRTIAPSLFSSALAALPLALLAPIATEAATPITGVWARGDGNAHVRIEPCGANVCATNIWVKPGRKDEAVGDTLVMMVKPESEKRYAGKAYDKRRKLTYSMEIDVKPNLLSSRGCLLAGLACKSISWRRLQ</sequence>
<gene>
    <name evidence="3" type="ORF">QO015_003850</name>
</gene>
<dbReference type="Gene3D" id="2.40.128.520">
    <property type="match status" value="1"/>
</dbReference>
<keyword evidence="4" id="KW-1185">Reference proteome</keyword>
<dbReference type="Proteomes" id="UP001223743">
    <property type="component" value="Unassembled WGS sequence"/>
</dbReference>
<dbReference type="PANTHER" id="PTHR36919">
    <property type="entry name" value="BLR1215 PROTEIN"/>
    <property type="match status" value="1"/>
</dbReference>
<dbReference type="InterPro" id="IPR019223">
    <property type="entry name" value="DUF2147"/>
</dbReference>
<protein>
    <submittedName>
        <fullName evidence="3">Uncharacterized protein (DUF2147 family)</fullName>
    </submittedName>
</protein>
<keyword evidence="1" id="KW-0732">Signal</keyword>
<feature type="signal peptide" evidence="1">
    <location>
        <begin position="1"/>
        <end position="29"/>
    </location>
</feature>
<dbReference type="EMBL" id="JAUSWJ010000001">
    <property type="protein sequence ID" value="MDQ0518237.1"/>
    <property type="molecule type" value="Genomic_DNA"/>
</dbReference>
<comment type="caution">
    <text evidence="3">The sequence shown here is derived from an EMBL/GenBank/DDBJ whole genome shotgun (WGS) entry which is preliminary data.</text>
</comment>
<organism evidence="3 4">
    <name type="scientific">Kaistia geumhonensis</name>
    <dbReference type="NCBI Taxonomy" id="410839"/>
    <lineage>
        <taxon>Bacteria</taxon>
        <taxon>Pseudomonadati</taxon>
        <taxon>Pseudomonadota</taxon>
        <taxon>Alphaproteobacteria</taxon>
        <taxon>Hyphomicrobiales</taxon>
        <taxon>Kaistiaceae</taxon>
        <taxon>Kaistia</taxon>
    </lineage>
</organism>
<dbReference type="PANTHER" id="PTHR36919:SF2">
    <property type="entry name" value="BLL6627 PROTEIN"/>
    <property type="match status" value="1"/>
</dbReference>
<dbReference type="Pfam" id="PF09917">
    <property type="entry name" value="DUF2147"/>
    <property type="match status" value="1"/>
</dbReference>